<evidence type="ECO:0000313" key="3">
    <source>
        <dbReference type="Proteomes" id="UP000283003"/>
    </source>
</evidence>
<protein>
    <submittedName>
        <fullName evidence="2">Formate dehydrogenase</fullName>
    </submittedName>
</protein>
<dbReference type="Pfam" id="PF11390">
    <property type="entry name" value="FdsD"/>
    <property type="match status" value="1"/>
</dbReference>
<proteinExistence type="predicted"/>
<feature type="region of interest" description="Disordered" evidence="1">
    <location>
        <begin position="58"/>
        <end position="82"/>
    </location>
</feature>
<keyword evidence="3" id="KW-1185">Reference proteome</keyword>
<accession>A0A437H2A0</accession>
<organism evidence="2 3">
    <name type="scientific">Croceicoccus ponticola</name>
    <dbReference type="NCBI Taxonomy" id="2217664"/>
    <lineage>
        <taxon>Bacteria</taxon>
        <taxon>Pseudomonadati</taxon>
        <taxon>Pseudomonadota</taxon>
        <taxon>Alphaproteobacteria</taxon>
        <taxon>Sphingomonadales</taxon>
        <taxon>Erythrobacteraceae</taxon>
        <taxon>Croceicoccus</taxon>
    </lineage>
</organism>
<name>A0A437H2A0_9SPHN</name>
<sequence>MANQIARNFCALDHDAAAAATADHIVQFWDPRMKAAVSGDEAELSPIAAKAFAILRQPGDPAPQTRATVFNDVDEGGGSDAG</sequence>
<comment type="caution">
    <text evidence="2">The sequence shown here is derived from an EMBL/GenBank/DDBJ whole genome shotgun (WGS) entry which is preliminary data.</text>
</comment>
<feature type="compositionally biased region" description="Acidic residues" evidence="1">
    <location>
        <begin position="72"/>
        <end position="82"/>
    </location>
</feature>
<evidence type="ECO:0000313" key="2">
    <source>
        <dbReference type="EMBL" id="RVQ69788.1"/>
    </source>
</evidence>
<reference evidence="2 3" key="1">
    <citation type="submission" date="2018-12" db="EMBL/GenBank/DDBJ databases">
        <title>Croceicoccus ponticola sp. nov., a lipolytic bacterium isolated from seawater.</title>
        <authorList>
            <person name="Yoon J.-H."/>
        </authorList>
    </citation>
    <scope>NUCLEOTIDE SEQUENCE [LARGE SCALE GENOMIC DNA]</scope>
    <source>
        <strain evidence="2 3">GM-16</strain>
    </source>
</reference>
<dbReference type="EMBL" id="RXOL01000001">
    <property type="protein sequence ID" value="RVQ69788.1"/>
    <property type="molecule type" value="Genomic_DNA"/>
</dbReference>
<dbReference type="OrthoDB" id="7409377at2"/>
<dbReference type="Proteomes" id="UP000283003">
    <property type="component" value="Unassembled WGS sequence"/>
</dbReference>
<evidence type="ECO:0000256" key="1">
    <source>
        <dbReference type="SAM" id="MobiDB-lite"/>
    </source>
</evidence>
<gene>
    <name evidence="2" type="ORF">EKN06_03585</name>
</gene>
<dbReference type="InterPro" id="IPR021074">
    <property type="entry name" value="Formate_DH_dsu"/>
</dbReference>
<dbReference type="AlphaFoldDB" id="A0A437H2A0"/>